<comment type="caution">
    <text evidence="6">The sequence shown here is derived from an EMBL/GenBank/DDBJ whole genome shotgun (WGS) entry which is preliminary data.</text>
</comment>
<dbReference type="PANTHER" id="PTHR47811">
    <property type="entry name" value="TRNA PSEUDOURIDINE SYNTHASE D"/>
    <property type="match status" value="1"/>
</dbReference>
<comment type="catalytic activity">
    <reaction evidence="4">
        <text>uridine(13) in tRNA = pseudouridine(13) in tRNA</text>
        <dbReference type="Rhea" id="RHEA:42540"/>
        <dbReference type="Rhea" id="RHEA-COMP:10105"/>
        <dbReference type="Rhea" id="RHEA-COMP:10106"/>
        <dbReference type="ChEBI" id="CHEBI:65314"/>
        <dbReference type="ChEBI" id="CHEBI:65315"/>
        <dbReference type="EC" id="5.4.99.27"/>
    </reaction>
</comment>
<feature type="domain" description="TRUD" evidence="5">
    <location>
        <begin position="160"/>
        <end position="330"/>
    </location>
</feature>
<dbReference type="Pfam" id="PF01142">
    <property type="entry name" value="TruD"/>
    <property type="match status" value="2"/>
</dbReference>
<evidence type="ECO:0000256" key="3">
    <source>
        <dbReference type="ARBA" id="ARBA00023235"/>
    </source>
</evidence>
<evidence type="ECO:0000256" key="4">
    <source>
        <dbReference type="HAMAP-Rule" id="MF_01082"/>
    </source>
</evidence>
<dbReference type="EC" id="5.4.99.27" evidence="4"/>
<dbReference type="SUPFAM" id="SSF55120">
    <property type="entry name" value="Pseudouridine synthase"/>
    <property type="match status" value="1"/>
</dbReference>
<dbReference type="HAMAP" id="MF_01082">
    <property type="entry name" value="TruD"/>
    <property type="match status" value="1"/>
</dbReference>
<evidence type="ECO:0000259" key="5">
    <source>
        <dbReference type="PROSITE" id="PS50984"/>
    </source>
</evidence>
<dbReference type="GO" id="GO:0003723">
    <property type="term" value="F:RNA binding"/>
    <property type="evidence" value="ECO:0007669"/>
    <property type="project" value="InterPro"/>
</dbReference>
<gene>
    <name evidence="4" type="primary">truD</name>
    <name evidence="6" type="ORF">HNQ53_001008</name>
</gene>
<dbReference type="EMBL" id="JACHHR010000001">
    <property type="protein sequence ID" value="MBB5210820.1"/>
    <property type="molecule type" value="Genomic_DNA"/>
</dbReference>
<proteinExistence type="inferred from homology"/>
<dbReference type="AlphaFoldDB" id="A0AA89T4Y0"/>
<dbReference type="PROSITE" id="PS50984">
    <property type="entry name" value="TRUD"/>
    <property type="match status" value="1"/>
</dbReference>
<dbReference type="PANTHER" id="PTHR47811:SF1">
    <property type="entry name" value="TRNA PSEUDOURIDINE SYNTHASE D"/>
    <property type="match status" value="1"/>
</dbReference>
<dbReference type="CDD" id="cd02575">
    <property type="entry name" value="PseudoU_synth_EcTruD"/>
    <property type="match status" value="1"/>
</dbReference>
<dbReference type="InterPro" id="IPR001656">
    <property type="entry name" value="PsdUridine_synth_TruD"/>
</dbReference>
<organism evidence="6 7">
    <name type="scientific">Microbulbifer hydrolyticus</name>
    <dbReference type="NCBI Taxonomy" id="48074"/>
    <lineage>
        <taxon>Bacteria</taxon>
        <taxon>Pseudomonadati</taxon>
        <taxon>Pseudomonadota</taxon>
        <taxon>Gammaproteobacteria</taxon>
        <taxon>Cellvibrionales</taxon>
        <taxon>Microbulbiferaceae</taxon>
        <taxon>Microbulbifer</taxon>
    </lineage>
</organism>
<keyword evidence="2 4" id="KW-0819">tRNA processing</keyword>
<dbReference type="GO" id="GO:0005829">
    <property type="term" value="C:cytosol"/>
    <property type="evidence" value="ECO:0007669"/>
    <property type="project" value="TreeGrafter"/>
</dbReference>
<dbReference type="PROSITE" id="PS01268">
    <property type="entry name" value="UPF0024"/>
    <property type="match status" value="1"/>
</dbReference>
<keyword evidence="3 4" id="KW-0413">Isomerase</keyword>
<evidence type="ECO:0000313" key="6">
    <source>
        <dbReference type="EMBL" id="MBB5210820.1"/>
    </source>
</evidence>
<evidence type="ECO:0000256" key="2">
    <source>
        <dbReference type="ARBA" id="ARBA00022694"/>
    </source>
</evidence>
<dbReference type="InterPro" id="IPR011760">
    <property type="entry name" value="PsdUridine_synth_TruD_insert"/>
</dbReference>
<dbReference type="GO" id="GO:0031119">
    <property type="term" value="P:tRNA pseudouridine synthesis"/>
    <property type="evidence" value="ECO:0007669"/>
    <property type="project" value="UniProtKB-UniRule"/>
</dbReference>
<dbReference type="InterPro" id="IPR020103">
    <property type="entry name" value="PsdUridine_synth_cat_dom_sf"/>
</dbReference>
<evidence type="ECO:0000256" key="1">
    <source>
        <dbReference type="ARBA" id="ARBA00007953"/>
    </source>
</evidence>
<dbReference type="GO" id="GO:0160150">
    <property type="term" value="F:tRNA pseudouridine(13) synthase activity"/>
    <property type="evidence" value="ECO:0007669"/>
    <property type="project" value="UniProtKB-EC"/>
</dbReference>
<dbReference type="Gene3D" id="3.30.2350.20">
    <property type="entry name" value="TruD, catalytic domain"/>
    <property type="match status" value="2"/>
</dbReference>
<accession>A0AA89T4Y0</accession>
<reference evidence="6 7" key="1">
    <citation type="submission" date="2020-08" db="EMBL/GenBank/DDBJ databases">
        <title>Genomic Encyclopedia of Type Strains, Phase IV (KMG-IV): sequencing the most valuable type-strain genomes for metagenomic binning, comparative biology and taxonomic classification.</title>
        <authorList>
            <person name="Goeker M."/>
        </authorList>
    </citation>
    <scope>NUCLEOTIDE SEQUENCE [LARGE SCALE GENOMIC DNA]</scope>
    <source>
        <strain evidence="6 7">DSM 11525</strain>
    </source>
</reference>
<dbReference type="Proteomes" id="UP000563601">
    <property type="component" value="Unassembled WGS sequence"/>
</dbReference>
<dbReference type="InterPro" id="IPR042214">
    <property type="entry name" value="TruD_catalytic"/>
</dbReference>
<name>A0AA89T4Y0_9GAMM</name>
<dbReference type="InterPro" id="IPR020119">
    <property type="entry name" value="PsdUridine_synth_TruD_CS"/>
</dbReference>
<comment type="function">
    <text evidence="4">Responsible for synthesis of pseudouridine from uracil-13 in transfer RNAs.</text>
</comment>
<sequence length="330" mass="36938">MTEQNIQPWDLDWPRALGGAAIRADFRSVPEDFVVDELAAPEPGEGEHVLLQIKKRGANTAYVAQQLAQLAGVQSRDVGYFGLKDRHAVTTQWFSVWLAQKPEPQWRQLDSDEITVLQHFRGPRKLRRGEHLGNRFQIRLRNVSGDRDAAEGVLRRVPEGVPNYFGEQRFGLGGGNLDLVNQLAGEQESGKRRRTPRNQKAFAMSAARSWLFNQVLASRVSQGNWQQILEGEPEDSGSGPLWGRGRNPAADAQLALEEAAMAPWKDWRDWLEHCGLSQERRMLVLKPQGFQADWEGEDLTLSFALPPGTFATAVLREVAELANVSTSAIK</sequence>
<comment type="similarity">
    <text evidence="1 4">Belongs to the pseudouridine synthase TruD family.</text>
</comment>
<protein>
    <recommendedName>
        <fullName evidence="4">tRNA pseudouridine synthase D</fullName>
        <ecNumber evidence="4">5.4.99.27</ecNumber>
    </recommendedName>
    <alternativeName>
        <fullName evidence="4">tRNA pseudouridine(13) synthase</fullName>
    </alternativeName>
    <alternativeName>
        <fullName evidence="4">tRNA pseudouridylate synthase D</fullName>
    </alternativeName>
    <alternativeName>
        <fullName evidence="4">tRNA-uridine isomerase D</fullName>
    </alternativeName>
</protein>
<feature type="active site" description="Nucleophile" evidence="4">
    <location>
        <position position="85"/>
    </location>
</feature>
<evidence type="ECO:0000313" key="7">
    <source>
        <dbReference type="Proteomes" id="UP000563601"/>
    </source>
</evidence>
<dbReference type="InterPro" id="IPR050170">
    <property type="entry name" value="TruD_pseudoU_synthase"/>
</dbReference>
<dbReference type="RefSeq" id="WP_237567866.1">
    <property type="nucleotide sequence ID" value="NZ_CP047491.1"/>
</dbReference>